<reference evidence="1" key="2">
    <citation type="submission" date="2015-07" db="EMBL/GenBank/DDBJ databases">
        <title>Plasmids, circular viruses and viroids from rat gut.</title>
        <authorList>
            <person name="Jorgensen T.J."/>
            <person name="Hansen M.A."/>
            <person name="Xu Z."/>
            <person name="Tabak M.A."/>
            <person name="Sorensen S.J."/>
            <person name="Hansen L.H."/>
        </authorList>
    </citation>
    <scope>NUCLEOTIDE SEQUENCE</scope>
    <source>
        <strain evidence="1">RGFK1429</strain>
    </source>
</reference>
<proteinExistence type="predicted"/>
<name>A0A0H5Q5R4_9ZZZZ</name>
<accession>A0A0H5Q5R4</accession>
<protein>
    <submittedName>
        <fullName evidence="1">Uncharacterized protein</fullName>
    </submittedName>
</protein>
<dbReference type="EMBL" id="LN853974">
    <property type="protein sequence ID" value="CRY97228.1"/>
    <property type="molecule type" value="Genomic_DNA"/>
</dbReference>
<evidence type="ECO:0000313" key="1">
    <source>
        <dbReference type="EMBL" id="CRY97228.1"/>
    </source>
</evidence>
<organism evidence="1">
    <name type="scientific">uncultured prokaryote</name>
    <dbReference type="NCBI Taxonomy" id="198431"/>
    <lineage>
        <taxon>unclassified sequences</taxon>
        <taxon>environmental samples</taxon>
    </lineage>
</organism>
<dbReference type="AlphaFoldDB" id="A0A0H5Q5R4"/>
<sequence length="62" mass="7511">MSRSRPDTPFWQWPVYVQGQWTCWECKRRQRKQLPAHQWPGEDGRVELLCHWCTLLALDDPS</sequence>
<reference evidence="1" key="1">
    <citation type="submission" date="2015-06" db="EMBL/GenBank/DDBJ databases">
        <authorList>
            <person name="Joergensen T."/>
        </authorList>
    </citation>
    <scope>NUCLEOTIDE SEQUENCE</scope>
    <source>
        <strain evidence="1">RGFK1429</strain>
    </source>
</reference>